<evidence type="ECO:0000313" key="2">
    <source>
        <dbReference type="EMBL" id="PRD13909.1"/>
    </source>
</evidence>
<accession>A0A2S9I7Z1</accession>
<protein>
    <recommendedName>
        <fullName evidence="4">DUF2291 domain-containing protein</fullName>
    </recommendedName>
</protein>
<dbReference type="OrthoDB" id="156515at2"/>
<gene>
    <name evidence="2" type="ORF">CQW29_18860</name>
</gene>
<name>A0A2S9I7Z1_9GAMM</name>
<reference evidence="2 3" key="1">
    <citation type="submission" date="2017-10" db="EMBL/GenBank/DDBJ databases">
        <title>Draft genome of two endophytic bacteria isolated from 'guarana' Paullinia cupana (Mart.) Ducke.</title>
        <authorList>
            <person name="Siqueira K.A."/>
            <person name="Liotti R.G."/>
            <person name="Mendes T.A."/>
            <person name="Soares M.A."/>
        </authorList>
    </citation>
    <scope>NUCLEOTIDE SEQUENCE [LARGE SCALE GENOMIC DNA]</scope>
    <source>
        <strain evidence="2 3">342</strain>
    </source>
</reference>
<dbReference type="InterPro" id="IPR036215">
    <property type="entry name" value="TM0957-like_sf"/>
</dbReference>
<dbReference type="Pfam" id="PF10054">
    <property type="entry name" value="DUF2291"/>
    <property type="match status" value="1"/>
</dbReference>
<sequence>MVTKLPLAVLLSASMLLSGCTVVDLDENGQPILPKDPAAKASFSSQTPQQIAQENWDSRVLKGAQDRALTWNDMKNKSTALKAETSSSVFVKATGTVTAVSDDAERERLLTVTINGESVPVAIGPVIRSNAIRDAAGFKFEEFTNQVQFARLTKALNQQNVQQLPKIDGSWVGKPVQLTLAVTLQPQRIEDAVAVVIKQEQP</sequence>
<feature type="signal peptide" evidence="1">
    <location>
        <begin position="1"/>
        <end position="23"/>
    </location>
</feature>
<feature type="chain" id="PRO_5015504172" description="DUF2291 domain-containing protein" evidence="1">
    <location>
        <begin position="24"/>
        <end position="202"/>
    </location>
</feature>
<dbReference type="PROSITE" id="PS51257">
    <property type="entry name" value="PROKAR_LIPOPROTEIN"/>
    <property type="match status" value="1"/>
</dbReference>
<evidence type="ECO:0008006" key="4">
    <source>
        <dbReference type="Google" id="ProtNLM"/>
    </source>
</evidence>
<organism evidence="2 3">
    <name type="scientific">Pantoea coffeiphila</name>
    <dbReference type="NCBI Taxonomy" id="1465635"/>
    <lineage>
        <taxon>Bacteria</taxon>
        <taxon>Pseudomonadati</taxon>
        <taxon>Pseudomonadota</taxon>
        <taxon>Gammaproteobacteria</taxon>
        <taxon>Enterobacterales</taxon>
        <taxon>Erwiniaceae</taxon>
        <taxon>Pantoea</taxon>
    </lineage>
</organism>
<comment type="caution">
    <text evidence="2">The sequence shown here is derived from an EMBL/GenBank/DDBJ whole genome shotgun (WGS) entry which is preliminary data.</text>
</comment>
<keyword evidence="1" id="KW-0732">Signal</keyword>
<evidence type="ECO:0000256" key="1">
    <source>
        <dbReference type="SAM" id="SignalP"/>
    </source>
</evidence>
<dbReference type="EMBL" id="PDET01000015">
    <property type="protein sequence ID" value="PRD13909.1"/>
    <property type="molecule type" value="Genomic_DNA"/>
</dbReference>
<evidence type="ECO:0000313" key="3">
    <source>
        <dbReference type="Proteomes" id="UP000239181"/>
    </source>
</evidence>
<keyword evidence="3" id="KW-1185">Reference proteome</keyword>
<dbReference type="PIRSF" id="PIRSF033535">
    <property type="entry name" value="UCP033535_plp"/>
    <property type="match status" value="1"/>
</dbReference>
<dbReference type="InterPro" id="IPR014582">
    <property type="entry name" value="UCP033535_lipo"/>
</dbReference>
<dbReference type="AlphaFoldDB" id="A0A2S9I7Z1"/>
<dbReference type="Proteomes" id="UP000239181">
    <property type="component" value="Unassembled WGS sequence"/>
</dbReference>
<dbReference type="SUPFAM" id="SSF141318">
    <property type="entry name" value="TM0957-like"/>
    <property type="match status" value="1"/>
</dbReference>
<proteinExistence type="predicted"/>